<keyword evidence="2" id="KW-1185">Reference proteome</keyword>
<evidence type="ECO:0000313" key="2">
    <source>
        <dbReference type="Proteomes" id="UP000053989"/>
    </source>
</evidence>
<reference evidence="1 2" key="1">
    <citation type="submission" date="2014-04" db="EMBL/GenBank/DDBJ databases">
        <authorList>
            <consortium name="DOE Joint Genome Institute"/>
            <person name="Kuo A."/>
            <person name="Kohler A."/>
            <person name="Nagy L.G."/>
            <person name="Floudas D."/>
            <person name="Copeland A."/>
            <person name="Barry K.W."/>
            <person name="Cichocki N."/>
            <person name="Veneault-Fourrey C."/>
            <person name="LaButti K."/>
            <person name="Lindquist E.A."/>
            <person name="Lipzen A."/>
            <person name="Lundell T."/>
            <person name="Morin E."/>
            <person name="Murat C."/>
            <person name="Sun H."/>
            <person name="Tunlid A."/>
            <person name="Henrissat B."/>
            <person name="Grigoriev I.V."/>
            <person name="Hibbett D.S."/>
            <person name="Martin F."/>
            <person name="Nordberg H.P."/>
            <person name="Cantor M.N."/>
            <person name="Hua S.X."/>
        </authorList>
    </citation>
    <scope>NUCLEOTIDE SEQUENCE [LARGE SCALE GENOMIC DNA]</scope>
    <source>
        <strain evidence="1 2">Foug A</strain>
    </source>
</reference>
<organism evidence="1 2">
    <name type="scientific">Scleroderma citrinum Foug A</name>
    <dbReference type="NCBI Taxonomy" id="1036808"/>
    <lineage>
        <taxon>Eukaryota</taxon>
        <taxon>Fungi</taxon>
        <taxon>Dikarya</taxon>
        <taxon>Basidiomycota</taxon>
        <taxon>Agaricomycotina</taxon>
        <taxon>Agaricomycetes</taxon>
        <taxon>Agaricomycetidae</taxon>
        <taxon>Boletales</taxon>
        <taxon>Sclerodermatineae</taxon>
        <taxon>Sclerodermataceae</taxon>
        <taxon>Scleroderma</taxon>
    </lineage>
</organism>
<dbReference type="EMBL" id="KN822070">
    <property type="protein sequence ID" value="KIM59734.1"/>
    <property type="molecule type" value="Genomic_DNA"/>
</dbReference>
<name>A0A0C3DU68_9AGAM</name>
<protein>
    <submittedName>
        <fullName evidence="1">Uncharacterized protein</fullName>
    </submittedName>
</protein>
<dbReference type="Proteomes" id="UP000053989">
    <property type="component" value="Unassembled WGS sequence"/>
</dbReference>
<evidence type="ECO:0000313" key="1">
    <source>
        <dbReference type="EMBL" id="KIM59734.1"/>
    </source>
</evidence>
<gene>
    <name evidence="1" type="ORF">SCLCIDRAFT_985743</name>
</gene>
<dbReference type="InParanoid" id="A0A0C3DU68"/>
<proteinExistence type="predicted"/>
<sequence length="116" mass="12468">MITAPSYGPFSSIFLVTIITCGCNQTRTVFFTISSEVPGTNCLASFDLKILGPLPSQISCGIDLPCINISVGFFSTCHTRGQNFDHCTVRLVALGVHILFFVGRSVFDTPVTLSST</sequence>
<accession>A0A0C3DU68</accession>
<reference evidence="2" key="2">
    <citation type="submission" date="2015-01" db="EMBL/GenBank/DDBJ databases">
        <title>Evolutionary Origins and Diversification of the Mycorrhizal Mutualists.</title>
        <authorList>
            <consortium name="DOE Joint Genome Institute"/>
            <consortium name="Mycorrhizal Genomics Consortium"/>
            <person name="Kohler A."/>
            <person name="Kuo A."/>
            <person name="Nagy L.G."/>
            <person name="Floudas D."/>
            <person name="Copeland A."/>
            <person name="Barry K.W."/>
            <person name="Cichocki N."/>
            <person name="Veneault-Fourrey C."/>
            <person name="LaButti K."/>
            <person name="Lindquist E.A."/>
            <person name="Lipzen A."/>
            <person name="Lundell T."/>
            <person name="Morin E."/>
            <person name="Murat C."/>
            <person name="Riley R."/>
            <person name="Ohm R."/>
            <person name="Sun H."/>
            <person name="Tunlid A."/>
            <person name="Henrissat B."/>
            <person name="Grigoriev I.V."/>
            <person name="Hibbett D.S."/>
            <person name="Martin F."/>
        </authorList>
    </citation>
    <scope>NUCLEOTIDE SEQUENCE [LARGE SCALE GENOMIC DNA]</scope>
    <source>
        <strain evidence="2">Foug A</strain>
    </source>
</reference>
<dbReference type="AlphaFoldDB" id="A0A0C3DU68"/>
<dbReference type="HOGENOM" id="CLU_2098282_0_0_1"/>